<proteinExistence type="predicted"/>
<dbReference type="Gene3D" id="2.40.10.10">
    <property type="entry name" value="Trypsin-like serine proteases"/>
    <property type="match status" value="1"/>
</dbReference>
<keyword evidence="5" id="KW-1185">Reference proteome</keyword>
<feature type="non-terminal residue" evidence="4">
    <location>
        <position position="1"/>
    </location>
</feature>
<dbReference type="InterPro" id="IPR043504">
    <property type="entry name" value="Peptidase_S1_PA_chymotrypsin"/>
</dbReference>
<name>A0AAV5V1E6_9BILA</name>
<evidence type="ECO:0000259" key="3">
    <source>
        <dbReference type="PROSITE" id="PS50240"/>
    </source>
</evidence>
<dbReference type="GO" id="GO:0004252">
    <property type="term" value="F:serine-type endopeptidase activity"/>
    <property type="evidence" value="ECO:0007669"/>
    <property type="project" value="InterPro"/>
</dbReference>
<dbReference type="AlphaFoldDB" id="A0AAV5V1E6"/>
<evidence type="ECO:0000313" key="4">
    <source>
        <dbReference type="EMBL" id="GMT13189.1"/>
    </source>
</evidence>
<dbReference type="Pfam" id="PF00089">
    <property type="entry name" value="Trypsin"/>
    <property type="match status" value="1"/>
</dbReference>
<feature type="domain" description="Peptidase S1" evidence="3">
    <location>
        <begin position="64"/>
        <end position="249"/>
    </location>
</feature>
<feature type="region of interest" description="Disordered" evidence="2">
    <location>
        <begin position="1"/>
        <end position="41"/>
    </location>
</feature>
<accession>A0AAV5V1E6</accession>
<keyword evidence="1" id="KW-1015">Disulfide bond</keyword>
<dbReference type="EMBL" id="BTSY01000002">
    <property type="protein sequence ID" value="GMT13189.1"/>
    <property type="molecule type" value="Genomic_DNA"/>
</dbReference>
<dbReference type="FunFam" id="2.40.10.10:FF:000068">
    <property type="entry name" value="transmembrane protease serine 2"/>
    <property type="match status" value="1"/>
</dbReference>
<dbReference type="GO" id="GO:0006508">
    <property type="term" value="P:proteolysis"/>
    <property type="evidence" value="ECO:0007669"/>
    <property type="project" value="InterPro"/>
</dbReference>
<dbReference type="SMART" id="SM00020">
    <property type="entry name" value="Tryp_SPc"/>
    <property type="match status" value="1"/>
</dbReference>
<dbReference type="InterPro" id="IPR001254">
    <property type="entry name" value="Trypsin_dom"/>
</dbReference>
<organism evidence="4 5">
    <name type="scientific">Pristionchus fissidentatus</name>
    <dbReference type="NCBI Taxonomy" id="1538716"/>
    <lineage>
        <taxon>Eukaryota</taxon>
        <taxon>Metazoa</taxon>
        <taxon>Ecdysozoa</taxon>
        <taxon>Nematoda</taxon>
        <taxon>Chromadorea</taxon>
        <taxon>Rhabditida</taxon>
        <taxon>Rhabditina</taxon>
        <taxon>Diplogasteromorpha</taxon>
        <taxon>Diplogasteroidea</taxon>
        <taxon>Neodiplogasteridae</taxon>
        <taxon>Pristionchus</taxon>
    </lineage>
</organism>
<dbReference type="PANTHER" id="PTHR24252:SF7">
    <property type="entry name" value="HYALIN"/>
    <property type="match status" value="1"/>
</dbReference>
<reference evidence="4" key="1">
    <citation type="submission" date="2023-10" db="EMBL/GenBank/DDBJ databases">
        <title>Genome assembly of Pristionchus species.</title>
        <authorList>
            <person name="Yoshida K."/>
            <person name="Sommer R.J."/>
        </authorList>
    </citation>
    <scope>NUCLEOTIDE SEQUENCE</scope>
    <source>
        <strain evidence="4">RS5133</strain>
    </source>
</reference>
<dbReference type="CDD" id="cd00190">
    <property type="entry name" value="Tryp_SPc"/>
    <property type="match status" value="1"/>
</dbReference>
<protein>
    <recommendedName>
        <fullName evidence="3">Peptidase S1 domain-containing protein</fullName>
    </recommendedName>
</protein>
<evidence type="ECO:0000256" key="1">
    <source>
        <dbReference type="ARBA" id="ARBA00023157"/>
    </source>
</evidence>
<dbReference type="PROSITE" id="PS50240">
    <property type="entry name" value="TRYPSIN_DOM"/>
    <property type="match status" value="1"/>
</dbReference>
<comment type="caution">
    <text evidence="4">The sequence shown here is derived from an EMBL/GenBank/DDBJ whole genome shotgun (WGS) entry which is preliminary data.</text>
</comment>
<dbReference type="Proteomes" id="UP001432322">
    <property type="component" value="Unassembled WGS sequence"/>
</dbReference>
<dbReference type="PANTHER" id="PTHR24252">
    <property type="entry name" value="ACROSIN-RELATED"/>
    <property type="match status" value="1"/>
</dbReference>
<feature type="non-terminal residue" evidence="4">
    <location>
        <position position="249"/>
    </location>
</feature>
<gene>
    <name evidence="4" type="ORF">PFISCL1PPCAC_4486</name>
</gene>
<evidence type="ECO:0000313" key="5">
    <source>
        <dbReference type="Proteomes" id="UP001432322"/>
    </source>
</evidence>
<dbReference type="InterPro" id="IPR009003">
    <property type="entry name" value="Peptidase_S1_PA"/>
</dbReference>
<evidence type="ECO:0000256" key="2">
    <source>
        <dbReference type="SAM" id="MobiDB-lite"/>
    </source>
</evidence>
<sequence>TRATSRYPQPTRTSPAVTRATSRYPQPTRTSPAQPSTTQFPSLQCGQTPIEPNLSVNPKTSNAVVSGRPVVPNSWPWTVAICYKDWFGNCAYQGAGTIISDRYILTSATAVSSSDTNKPKQWRVQTGVNDQTNKSEPTEQVVSVLEIYKHPSFDGKYNDIALIQLEKPLRFNQFIQPVCLPANDKGMIEPGEAQWYTGWGYTSDSQKPASNLQQASLIVQKHSLCEYNFFGEEVRASQICSGTPETNTC</sequence>
<dbReference type="SUPFAM" id="SSF50494">
    <property type="entry name" value="Trypsin-like serine proteases"/>
    <property type="match status" value="1"/>
</dbReference>